<gene>
    <name evidence="2" type="ORF">D9758_008663</name>
</gene>
<comment type="caution">
    <text evidence="2">The sequence shown here is derived from an EMBL/GenBank/DDBJ whole genome shotgun (WGS) entry which is preliminary data.</text>
</comment>
<proteinExistence type="predicted"/>
<dbReference type="Proteomes" id="UP000559256">
    <property type="component" value="Unassembled WGS sequence"/>
</dbReference>
<evidence type="ECO:0000313" key="2">
    <source>
        <dbReference type="EMBL" id="KAF5353687.1"/>
    </source>
</evidence>
<organism evidence="2 3">
    <name type="scientific">Tetrapyrgos nigripes</name>
    <dbReference type="NCBI Taxonomy" id="182062"/>
    <lineage>
        <taxon>Eukaryota</taxon>
        <taxon>Fungi</taxon>
        <taxon>Dikarya</taxon>
        <taxon>Basidiomycota</taxon>
        <taxon>Agaricomycotina</taxon>
        <taxon>Agaricomycetes</taxon>
        <taxon>Agaricomycetidae</taxon>
        <taxon>Agaricales</taxon>
        <taxon>Marasmiineae</taxon>
        <taxon>Marasmiaceae</taxon>
        <taxon>Tetrapyrgos</taxon>
    </lineage>
</organism>
<name>A0A8H5D4W0_9AGAR</name>
<feature type="region of interest" description="Disordered" evidence="1">
    <location>
        <begin position="1"/>
        <end position="41"/>
    </location>
</feature>
<dbReference type="OrthoDB" id="3001418at2759"/>
<dbReference type="EMBL" id="JAACJM010000062">
    <property type="protein sequence ID" value="KAF5353687.1"/>
    <property type="molecule type" value="Genomic_DNA"/>
</dbReference>
<feature type="compositionally biased region" description="Polar residues" evidence="1">
    <location>
        <begin position="8"/>
        <end position="29"/>
    </location>
</feature>
<accession>A0A8H5D4W0</accession>
<sequence length="633" mass="70475">MDSRRPTKQPTKQPSSTDTTSTYFNSKLNNVEDKGPPEYDDNFDALSAVSLPTISTNTRTDSLFSGSAGSSSISFRGPGSLAGRAILNLGRLTLKGVERVIISRKLSGIGSLSRGSGSAETYSDILELSRPQMYPDNIHTEAMRLLVRQIASGRTENLLKALRNWHPIEIRLLLSEMIGRFDDTISSTLKPLDSIMRAYKLNLSTRPPASRNDHSFVPFIDFLRHLISLSPSLPSSSSASSFASPSSFSFCTTTLETGLLDFLFHLYASDFRDPLTAPSSRAEPSRKSTLSIACNDLLLAVCEYGCGPGHEFKGAVSATAYIQTHPIHALWSIHPALSSLLPSNPNAKRMLKRKEAWLLVEKEWIRSRITSMYEMMLDVSNPDSLEENFVRDAFVDMVQFAGLEFGEDEEIAFRALRSLHQLIHARYHWPDIKVYLYDDDALAYAGQAFPRIIKRLCALVANPYHPFFFFALDKQDFRQTVVVHFIQWMSRASYGSSRCLRLIASSGILELVEATKKKSDPIDISTPSTLPSTSISTSNPLGITVNSDRQFIYRQAFLSWAPMVFASPGKTSADGIWDVHRDVPLFLALPKQEWDDEWDEVVTKIPGTDKEWLYKWIIDAEGDGSVSGGGRGG</sequence>
<reference evidence="2 3" key="1">
    <citation type="journal article" date="2020" name="ISME J.">
        <title>Uncovering the hidden diversity of litter-decomposition mechanisms in mushroom-forming fungi.</title>
        <authorList>
            <person name="Floudas D."/>
            <person name="Bentzer J."/>
            <person name="Ahren D."/>
            <person name="Johansson T."/>
            <person name="Persson P."/>
            <person name="Tunlid A."/>
        </authorList>
    </citation>
    <scope>NUCLEOTIDE SEQUENCE [LARGE SCALE GENOMIC DNA]</scope>
    <source>
        <strain evidence="2 3">CBS 291.85</strain>
    </source>
</reference>
<protein>
    <submittedName>
        <fullName evidence="2">Uncharacterized protein</fullName>
    </submittedName>
</protein>
<evidence type="ECO:0000256" key="1">
    <source>
        <dbReference type="SAM" id="MobiDB-lite"/>
    </source>
</evidence>
<evidence type="ECO:0000313" key="3">
    <source>
        <dbReference type="Proteomes" id="UP000559256"/>
    </source>
</evidence>
<keyword evidence="3" id="KW-1185">Reference proteome</keyword>
<dbReference type="AlphaFoldDB" id="A0A8H5D4W0"/>